<name>A0A838XTV1_9GAMM</name>
<gene>
    <name evidence="4" type="ORF">H2072_03535</name>
</gene>
<dbReference type="GO" id="GO:0016757">
    <property type="term" value="F:glycosyltransferase activity"/>
    <property type="evidence" value="ECO:0007669"/>
    <property type="project" value="InterPro"/>
</dbReference>
<dbReference type="PANTHER" id="PTHR46401">
    <property type="entry name" value="GLYCOSYLTRANSFERASE WBBK-RELATED"/>
    <property type="match status" value="1"/>
</dbReference>
<evidence type="ECO:0000259" key="2">
    <source>
        <dbReference type="Pfam" id="PF00534"/>
    </source>
</evidence>
<protein>
    <submittedName>
        <fullName evidence="4">Glycosyltransferase family 4 protein</fullName>
    </submittedName>
</protein>
<dbReference type="EMBL" id="JACETL010000041">
    <property type="protein sequence ID" value="MBA4692798.1"/>
    <property type="molecule type" value="Genomic_DNA"/>
</dbReference>
<dbReference type="PANTHER" id="PTHR46401:SF2">
    <property type="entry name" value="GLYCOSYLTRANSFERASE WBBK-RELATED"/>
    <property type="match status" value="1"/>
</dbReference>
<evidence type="ECO:0000313" key="4">
    <source>
        <dbReference type="EMBL" id="MBA4692798.1"/>
    </source>
</evidence>
<feature type="domain" description="Glycosyl transferase family 1" evidence="2">
    <location>
        <begin position="231"/>
        <end position="384"/>
    </location>
</feature>
<dbReference type="InterPro" id="IPR001296">
    <property type="entry name" value="Glyco_trans_1"/>
</dbReference>
<dbReference type="InterPro" id="IPR028098">
    <property type="entry name" value="Glyco_trans_4-like_N"/>
</dbReference>
<evidence type="ECO:0000259" key="3">
    <source>
        <dbReference type="Pfam" id="PF13439"/>
    </source>
</evidence>
<dbReference type="GO" id="GO:0009103">
    <property type="term" value="P:lipopolysaccharide biosynthetic process"/>
    <property type="evidence" value="ECO:0007669"/>
    <property type="project" value="TreeGrafter"/>
</dbReference>
<dbReference type="Gene3D" id="3.40.50.2000">
    <property type="entry name" value="Glycogen Phosphorylase B"/>
    <property type="match status" value="2"/>
</dbReference>
<dbReference type="SUPFAM" id="SSF53756">
    <property type="entry name" value="UDP-Glycosyltransferase/glycogen phosphorylase"/>
    <property type="match status" value="1"/>
</dbReference>
<accession>A0A838XTV1</accession>
<proteinExistence type="predicted"/>
<keyword evidence="1 4" id="KW-0808">Transferase</keyword>
<dbReference type="AlphaFoldDB" id="A0A838XTV1"/>
<dbReference type="Pfam" id="PF13439">
    <property type="entry name" value="Glyco_transf_4"/>
    <property type="match status" value="1"/>
</dbReference>
<dbReference type="CDD" id="cd03801">
    <property type="entry name" value="GT4_PimA-like"/>
    <property type="match status" value="1"/>
</dbReference>
<dbReference type="Pfam" id="PF00534">
    <property type="entry name" value="Glycos_transf_1"/>
    <property type="match status" value="1"/>
</dbReference>
<dbReference type="Proteomes" id="UP000551848">
    <property type="component" value="Unassembled WGS sequence"/>
</dbReference>
<comment type="caution">
    <text evidence="4">The sequence shown here is derived from an EMBL/GenBank/DDBJ whole genome shotgun (WGS) entry which is preliminary data.</text>
</comment>
<feature type="domain" description="Glycosyltransferase subfamily 4-like N-terminal" evidence="3">
    <location>
        <begin position="19"/>
        <end position="219"/>
    </location>
</feature>
<reference evidence="4 5" key="1">
    <citation type="submission" date="2020-06" db="EMBL/GenBank/DDBJ databases">
        <title>Dysbiosis in marine aquaculture revealed through microbiome analysis: reverse ecology for environmental sustainability.</title>
        <authorList>
            <person name="Haro-Moreno J.M."/>
            <person name="Coutinho F.H."/>
            <person name="Zaragoza-Solas A."/>
            <person name="Picazo A."/>
            <person name="Almagro-Moreno S."/>
            <person name="Lopez-Perez M."/>
        </authorList>
    </citation>
    <scope>NUCLEOTIDE SEQUENCE [LARGE SCALE GENOMIC DNA]</scope>
    <source>
        <strain evidence="4">MCMED-G41</strain>
    </source>
</reference>
<organism evidence="4 5">
    <name type="scientific">SAR86 cluster bacterium</name>
    <dbReference type="NCBI Taxonomy" id="2030880"/>
    <lineage>
        <taxon>Bacteria</taxon>
        <taxon>Pseudomonadati</taxon>
        <taxon>Pseudomonadota</taxon>
        <taxon>Gammaproteobacteria</taxon>
        <taxon>SAR86 cluster</taxon>
    </lineage>
</organism>
<evidence type="ECO:0000313" key="5">
    <source>
        <dbReference type="Proteomes" id="UP000551848"/>
    </source>
</evidence>
<sequence length="412" mass="46696">MNQKLNIAISSYRSAPFGGGQGIFIYELSKALQSLGHIVDIISGPPYPNLEPKINLIRSPGLNLFSTFVFKERLKIFLNKKNKSLDDWFEFSSTLLGGFPEIRTFGNRLSYLLQNSSYDILIDNQSLSFGVLQVQNKIPVIEIVHHPITKDYKYDIQFSKGIVQKISKWRWFSFLKMQKKVAPLLKVISTPSINSKDDIVKDFNVSKKKITVIPNGIDHMKFSPKKYINRNPGQLITTASADVPLKGLDFTLQAIYSIKKDFPEIRLVVIGAPRPGGHTERLIQKLNLEANIVYKTNLTKEEIAIEYAYSNIAIVSSLYEGFGFPVGEAMACSIPLIATNVASIPEITSSFAELIPEKDPHSIEQAIRKIFLNPSKYQIRADAGRMHIIENFDWQKIAKQYESLIYQTIEKF</sequence>
<evidence type="ECO:0000256" key="1">
    <source>
        <dbReference type="ARBA" id="ARBA00022679"/>
    </source>
</evidence>